<name>A0A4U0SS48_9ACTN</name>
<dbReference type="OrthoDB" id="3296851at2"/>
<sequence length="256" mass="26265">MLIRVAAPSLVGVLALGGLAAAPAAFASTAVKPTIDKASATSMVFGTTGTTTFTFSTTVSDDSGIKNVKVTPWPKGVTAPTAGDAGEFAVATCKASASSAKTSVCTYTVKTDVRKDFDNTVPGTWYVAALVTGKDGGTAFAAKAATFTIKRQDKLTVADGTPEPVKKNATLTVASKLTRANWDTYTWQGYGKQSVKLQFLKSGTKTWTNVKTVSSSTTGAIKTTVKATASGSWRFVFAGNSVSSAATSAADAVTVK</sequence>
<keyword evidence="3" id="KW-1185">Reference proteome</keyword>
<dbReference type="InterPro" id="IPR043761">
    <property type="entry name" value="DUF5707"/>
</dbReference>
<dbReference type="EMBL" id="SUMC01000009">
    <property type="protein sequence ID" value="TKA11181.1"/>
    <property type="molecule type" value="Genomic_DNA"/>
</dbReference>
<evidence type="ECO:0000313" key="2">
    <source>
        <dbReference type="EMBL" id="TKA11181.1"/>
    </source>
</evidence>
<evidence type="ECO:0000313" key="3">
    <source>
        <dbReference type="Proteomes" id="UP000305778"/>
    </source>
</evidence>
<protein>
    <submittedName>
        <fullName evidence="2">Calcium-binding protein</fullName>
    </submittedName>
</protein>
<organism evidence="2 3">
    <name type="scientific">Actinacidiphila oryziradicis</name>
    <dbReference type="NCBI Taxonomy" id="2571141"/>
    <lineage>
        <taxon>Bacteria</taxon>
        <taxon>Bacillati</taxon>
        <taxon>Actinomycetota</taxon>
        <taxon>Actinomycetes</taxon>
        <taxon>Kitasatosporales</taxon>
        <taxon>Streptomycetaceae</taxon>
        <taxon>Actinacidiphila</taxon>
    </lineage>
</organism>
<feature type="chain" id="PRO_5020209767" evidence="1">
    <location>
        <begin position="28"/>
        <end position="256"/>
    </location>
</feature>
<dbReference type="Proteomes" id="UP000305778">
    <property type="component" value="Unassembled WGS sequence"/>
</dbReference>
<gene>
    <name evidence="2" type="ORF">FCI23_12525</name>
</gene>
<evidence type="ECO:0000256" key="1">
    <source>
        <dbReference type="SAM" id="SignalP"/>
    </source>
</evidence>
<comment type="caution">
    <text evidence="2">The sequence shown here is derived from an EMBL/GenBank/DDBJ whole genome shotgun (WGS) entry which is preliminary data.</text>
</comment>
<dbReference type="RefSeq" id="WP_136723595.1">
    <property type="nucleotide sequence ID" value="NZ_SUMC01000009.1"/>
</dbReference>
<feature type="signal peptide" evidence="1">
    <location>
        <begin position="1"/>
        <end position="27"/>
    </location>
</feature>
<reference evidence="2 3" key="1">
    <citation type="submission" date="2019-04" db="EMBL/GenBank/DDBJ databases">
        <title>Streptomyces oryziradicis sp. nov., a novel actinomycete isolated from rhizosphere soil of rice (Oryza sativa L.).</title>
        <authorList>
            <person name="Li C."/>
        </authorList>
    </citation>
    <scope>NUCLEOTIDE SEQUENCE [LARGE SCALE GENOMIC DNA]</scope>
    <source>
        <strain evidence="2 3">NEAU-C40</strain>
    </source>
</reference>
<accession>A0A4U0SS48</accession>
<proteinExistence type="predicted"/>
<dbReference type="Pfam" id="PF18968">
    <property type="entry name" value="DUF5707"/>
    <property type="match status" value="1"/>
</dbReference>
<dbReference type="AlphaFoldDB" id="A0A4U0SS48"/>
<keyword evidence="1" id="KW-0732">Signal</keyword>